<sequence>MSAGDYRPNRSTLCSTKSLGSLQEMVSFKGIPENYIALKIIMATQYWDFLVLGQCMTPLNGTPCNHTSCYLFKGPSAPPLWIPPVGVNLTDLSKLLPLSALSSKLPIHK</sequence>
<comment type="caution">
    <text evidence="1">The sequence shown here is derived from an EMBL/GenBank/DDBJ whole genome shotgun (WGS) entry which is preliminary data.</text>
</comment>
<evidence type="ECO:0000313" key="1">
    <source>
        <dbReference type="EMBL" id="RCH98439.1"/>
    </source>
</evidence>
<proteinExistence type="predicted"/>
<organism evidence="1 2">
    <name type="scientific">Rhizopus azygosporus</name>
    <name type="common">Rhizopus microsporus var. azygosporus</name>
    <dbReference type="NCBI Taxonomy" id="86630"/>
    <lineage>
        <taxon>Eukaryota</taxon>
        <taxon>Fungi</taxon>
        <taxon>Fungi incertae sedis</taxon>
        <taxon>Mucoromycota</taxon>
        <taxon>Mucoromycotina</taxon>
        <taxon>Mucoromycetes</taxon>
        <taxon>Mucorales</taxon>
        <taxon>Mucorineae</taxon>
        <taxon>Rhizopodaceae</taxon>
        <taxon>Rhizopus</taxon>
    </lineage>
</organism>
<protein>
    <submittedName>
        <fullName evidence="1">Uncharacterized protein</fullName>
    </submittedName>
</protein>
<gene>
    <name evidence="1" type="ORF">CU097_015240</name>
</gene>
<keyword evidence="2" id="KW-1185">Reference proteome</keyword>
<dbReference type="EMBL" id="PJQL01000197">
    <property type="protein sequence ID" value="RCH98439.1"/>
    <property type="molecule type" value="Genomic_DNA"/>
</dbReference>
<reference evidence="1 2" key="1">
    <citation type="journal article" date="2018" name="G3 (Bethesda)">
        <title>Phylogenetic and Phylogenomic Definition of Rhizopus Species.</title>
        <authorList>
            <person name="Gryganskyi A.P."/>
            <person name="Golan J."/>
            <person name="Dolatabadi S."/>
            <person name="Mondo S."/>
            <person name="Robb S."/>
            <person name="Idnurm A."/>
            <person name="Muszewska A."/>
            <person name="Steczkiewicz K."/>
            <person name="Masonjones S."/>
            <person name="Liao H.L."/>
            <person name="Gajdeczka M.T."/>
            <person name="Anike F."/>
            <person name="Vuek A."/>
            <person name="Anishchenko I.M."/>
            <person name="Voigt K."/>
            <person name="de Hoog G.S."/>
            <person name="Smith M.E."/>
            <person name="Heitman J."/>
            <person name="Vilgalys R."/>
            <person name="Stajich J.E."/>
        </authorList>
    </citation>
    <scope>NUCLEOTIDE SEQUENCE [LARGE SCALE GENOMIC DNA]</scope>
    <source>
        <strain evidence="1 2">CBS 357.93</strain>
    </source>
</reference>
<evidence type="ECO:0000313" key="2">
    <source>
        <dbReference type="Proteomes" id="UP000252139"/>
    </source>
</evidence>
<accession>A0A367K8I4</accession>
<dbReference type="Proteomes" id="UP000252139">
    <property type="component" value="Unassembled WGS sequence"/>
</dbReference>
<name>A0A367K8I4_RHIAZ</name>
<dbReference type="AlphaFoldDB" id="A0A367K8I4"/>